<reference evidence="2 3" key="1">
    <citation type="submission" date="2017-07" db="EMBL/GenBank/DDBJ databases">
        <authorList>
            <person name="Talla V."/>
            <person name="Backstrom N."/>
        </authorList>
    </citation>
    <scope>NUCLEOTIDE SEQUENCE [LARGE SCALE GENOMIC DNA]</scope>
</reference>
<dbReference type="Pfam" id="PF13561">
    <property type="entry name" value="adh_short_C2"/>
    <property type="match status" value="1"/>
</dbReference>
<name>A0A5E4PLW8_9NEOP</name>
<comment type="similarity">
    <text evidence="1">Belongs to the short-chain dehydrogenases/reductases (SDR) family.</text>
</comment>
<organism evidence="2 3">
    <name type="scientific">Leptidea sinapis</name>
    <dbReference type="NCBI Taxonomy" id="189913"/>
    <lineage>
        <taxon>Eukaryota</taxon>
        <taxon>Metazoa</taxon>
        <taxon>Ecdysozoa</taxon>
        <taxon>Arthropoda</taxon>
        <taxon>Hexapoda</taxon>
        <taxon>Insecta</taxon>
        <taxon>Pterygota</taxon>
        <taxon>Neoptera</taxon>
        <taxon>Endopterygota</taxon>
        <taxon>Lepidoptera</taxon>
        <taxon>Glossata</taxon>
        <taxon>Ditrysia</taxon>
        <taxon>Papilionoidea</taxon>
        <taxon>Pieridae</taxon>
        <taxon>Dismorphiinae</taxon>
        <taxon>Leptidea</taxon>
    </lineage>
</organism>
<sequence>MNSCKMALQTKMPQILLNRVNAKNFHSSRLKGKVAIVTASTDGIGYAIAKRLGNEGASVVISSRKEDNVKKATETLRNDGIQVEGVVCHVGNADHRKKLFEVARSKFGGVDILVSNAAVNPAVSPVLETDEKVWDKIFEINVKCSWLLAKEAYPELLRRGGGNIVFISSIAAYQPMEPLGPYSISKTTLLGLTNAIANEVAHENIRVNCVAPGIVATKFASAITSSDIGKEKSLSNVPLKRFGKTDEIAGAVAFLVSDDAAYMTGETLVVAGGMHAHL</sequence>
<dbReference type="PANTHER" id="PTHR43943:SF2">
    <property type="entry name" value="DEHYDROGENASE_REDUCTASE 4"/>
    <property type="match status" value="1"/>
</dbReference>
<evidence type="ECO:0000256" key="1">
    <source>
        <dbReference type="ARBA" id="ARBA00006484"/>
    </source>
</evidence>
<dbReference type="FunFam" id="3.40.50.720:FF:000084">
    <property type="entry name" value="Short-chain dehydrogenase reductase"/>
    <property type="match status" value="1"/>
</dbReference>
<dbReference type="Gene3D" id="3.40.50.720">
    <property type="entry name" value="NAD(P)-binding Rossmann-like Domain"/>
    <property type="match status" value="1"/>
</dbReference>
<gene>
    <name evidence="2" type="ORF">LSINAPIS_LOCUS507</name>
</gene>
<dbReference type="GO" id="GO:0004090">
    <property type="term" value="F:carbonyl reductase (NADPH) activity"/>
    <property type="evidence" value="ECO:0007669"/>
    <property type="project" value="TreeGrafter"/>
</dbReference>
<dbReference type="OrthoDB" id="1669814at2759"/>
<dbReference type="NCBIfam" id="NF005559">
    <property type="entry name" value="PRK07231.1"/>
    <property type="match status" value="1"/>
</dbReference>
<evidence type="ECO:0000313" key="2">
    <source>
        <dbReference type="EMBL" id="VVC86738.1"/>
    </source>
</evidence>
<keyword evidence="3" id="KW-1185">Reference proteome</keyword>
<dbReference type="PANTHER" id="PTHR43943">
    <property type="entry name" value="DEHYDROGENASE/REDUCTASE (SDR FAMILY) MEMBER 4"/>
    <property type="match status" value="1"/>
</dbReference>
<evidence type="ECO:0000313" key="3">
    <source>
        <dbReference type="Proteomes" id="UP000324832"/>
    </source>
</evidence>
<dbReference type="PRINTS" id="PR00080">
    <property type="entry name" value="SDRFAMILY"/>
</dbReference>
<accession>A0A5E4PLW8</accession>
<dbReference type="InterPro" id="IPR002347">
    <property type="entry name" value="SDR_fam"/>
</dbReference>
<dbReference type="SUPFAM" id="SSF51735">
    <property type="entry name" value="NAD(P)-binding Rossmann-fold domains"/>
    <property type="match status" value="1"/>
</dbReference>
<evidence type="ECO:0008006" key="4">
    <source>
        <dbReference type="Google" id="ProtNLM"/>
    </source>
</evidence>
<dbReference type="AlphaFoldDB" id="A0A5E4PLW8"/>
<dbReference type="EMBL" id="FZQP02000016">
    <property type="protein sequence ID" value="VVC86738.1"/>
    <property type="molecule type" value="Genomic_DNA"/>
</dbReference>
<proteinExistence type="inferred from homology"/>
<dbReference type="PRINTS" id="PR00081">
    <property type="entry name" value="GDHRDH"/>
</dbReference>
<dbReference type="InterPro" id="IPR036291">
    <property type="entry name" value="NAD(P)-bd_dom_sf"/>
</dbReference>
<dbReference type="Proteomes" id="UP000324832">
    <property type="component" value="Unassembled WGS sequence"/>
</dbReference>
<protein>
    <recommendedName>
        <fullName evidence="4">Dehydrogenase/reductase SDR family member 4</fullName>
    </recommendedName>
</protein>